<accession>A0A9W8ZZ06</accession>
<dbReference type="InterPro" id="IPR045338">
    <property type="entry name" value="DUF6535"/>
</dbReference>
<evidence type="ECO:0000256" key="1">
    <source>
        <dbReference type="SAM" id="MobiDB-lite"/>
    </source>
</evidence>
<sequence length="640" mass="73152">MNSNPDSRNGHNLPVEHEVLKFPTHTSPYTPDDPAQSLKTTNDAPLTSRLWADGDQYRYAVPPRTGDHWERIMKRIDLYDEDICKGWREDIDTLLVFAGLFSAAVTAFLIESYGWLQQPDQTTNLLLLQLKQQLQSGNDTDPLEASDIGFSVTPLAIRINIFWFSSLALSLSCAIVGILCKQWLREYRRDAALSPRDALMLRQTRLESFEKWKVNDILSALPLLLQAALVLFFAGIVDLLWSLNTVVAVVLTCEIGIALAIVSMTTVLPSFALLMNANLPCAYKSPQAWIFYRLLHSSVRLIERISRGTQVTRTSFRFHLDSIFRIKNWTAGDRLCDRFSNTAASGNPLLNDCLGAAMHWVYSEYRDNVSMTPHIFYCLEELDEETLAIATGKNNLKSNYYLYCDLIKDLPRSQERQKFAIELLIRDINANSSSHVQQSLHISHLAAELRFGVAVNMDEEFVLQIIHTIRHFAQCSFDGPALNYQLLLEVAYIFLFCWRDSSDDVRRHSFLVLDDLERCIERLADLTLRAKFGFDFTWLMNQFTSTNPEEHVSHPSFDPLKSFYDPLICSERFLLFVKFLDGYYYPANDVMDPSDPIVSAWKQQKESLAIQGGLPASHFDSQQFQPPADEFTVRYPPSSF</sequence>
<evidence type="ECO:0000259" key="3">
    <source>
        <dbReference type="Pfam" id="PF20153"/>
    </source>
</evidence>
<keyword evidence="2" id="KW-0812">Transmembrane</keyword>
<gene>
    <name evidence="4" type="ORF">C8J55DRAFT_551369</name>
</gene>
<evidence type="ECO:0000256" key="2">
    <source>
        <dbReference type="SAM" id="Phobius"/>
    </source>
</evidence>
<feature type="transmembrane region" description="Helical" evidence="2">
    <location>
        <begin position="161"/>
        <end position="180"/>
    </location>
</feature>
<comment type="caution">
    <text evidence="4">The sequence shown here is derived from an EMBL/GenBank/DDBJ whole genome shotgun (WGS) entry which is preliminary data.</text>
</comment>
<name>A0A9W8ZZ06_9AGAR</name>
<proteinExistence type="predicted"/>
<keyword evidence="2" id="KW-0472">Membrane</keyword>
<evidence type="ECO:0000313" key="4">
    <source>
        <dbReference type="EMBL" id="KAJ4470616.1"/>
    </source>
</evidence>
<protein>
    <recommendedName>
        <fullName evidence="3">DUF6535 domain-containing protein</fullName>
    </recommendedName>
</protein>
<evidence type="ECO:0000313" key="5">
    <source>
        <dbReference type="Proteomes" id="UP001150238"/>
    </source>
</evidence>
<dbReference type="Proteomes" id="UP001150238">
    <property type="component" value="Unassembled WGS sequence"/>
</dbReference>
<dbReference type="EMBL" id="JANVFS010000031">
    <property type="protein sequence ID" value="KAJ4470616.1"/>
    <property type="molecule type" value="Genomic_DNA"/>
</dbReference>
<feature type="transmembrane region" description="Helical" evidence="2">
    <location>
        <begin position="94"/>
        <end position="116"/>
    </location>
</feature>
<feature type="transmembrane region" description="Helical" evidence="2">
    <location>
        <begin position="247"/>
        <end position="274"/>
    </location>
</feature>
<reference evidence="4" key="2">
    <citation type="journal article" date="2023" name="Proc. Natl. Acad. Sci. U.S.A.">
        <title>A global phylogenomic analysis of the shiitake genus Lentinula.</title>
        <authorList>
            <person name="Sierra-Patev S."/>
            <person name="Min B."/>
            <person name="Naranjo-Ortiz M."/>
            <person name="Looney B."/>
            <person name="Konkel Z."/>
            <person name="Slot J.C."/>
            <person name="Sakamoto Y."/>
            <person name="Steenwyk J.L."/>
            <person name="Rokas A."/>
            <person name="Carro J."/>
            <person name="Camarero S."/>
            <person name="Ferreira P."/>
            <person name="Molpeceres G."/>
            <person name="Ruiz-Duenas F.J."/>
            <person name="Serrano A."/>
            <person name="Henrissat B."/>
            <person name="Drula E."/>
            <person name="Hughes K.W."/>
            <person name="Mata J.L."/>
            <person name="Ishikawa N.K."/>
            <person name="Vargas-Isla R."/>
            <person name="Ushijima S."/>
            <person name="Smith C.A."/>
            <person name="Donoghue J."/>
            <person name="Ahrendt S."/>
            <person name="Andreopoulos W."/>
            <person name="He G."/>
            <person name="LaButti K."/>
            <person name="Lipzen A."/>
            <person name="Ng V."/>
            <person name="Riley R."/>
            <person name="Sandor L."/>
            <person name="Barry K."/>
            <person name="Martinez A.T."/>
            <person name="Xiao Y."/>
            <person name="Gibbons J.G."/>
            <person name="Terashima K."/>
            <person name="Grigoriev I.V."/>
            <person name="Hibbett D."/>
        </authorList>
    </citation>
    <scope>NUCLEOTIDE SEQUENCE</scope>
    <source>
        <strain evidence="4">Sp2 HRB7682 ss15</strain>
    </source>
</reference>
<keyword evidence="2" id="KW-1133">Transmembrane helix</keyword>
<feature type="domain" description="DUF6535" evidence="3">
    <location>
        <begin position="69"/>
        <end position="242"/>
    </location>
</feature>
<feature type="region of interest" description="Disordered" evidence="1">
    <location>
        <begin position="23"/>
        <end position="44"/>
    </location>
</feature>
<feature type="transmembrane region" description="Helical" evidence="2">
    <location>
        <begin position="217"/>
        <end position="241"/>
    </location>
</feature>
<dbReference type="AlphaFoldDB" id="A0A9W8ZZ06"/>
<organism evidence="4 5">
    <name type="scientific">Lentinula lateritia</name>
    <dbReference type="NCBI Taxonomy" id="40482"/>
    <lineage>
        <taxon>Eukaryota</taxon>
        <taxon>Fungi</taxon>
        <taxon>Dikarya</taxon>
        <taxon>Basidiomycota</taxon>
        <taxon>Agaricomycotina</taxon>
        <taxon>Agaricomycetes</taxon>
        <taxon>Agaricomycetidae</taxon>
        <taxon>Agaricales</taxon>
        <taxon>Marasmiineae</taxon>
        <taxon>Omphalotaceae</taxon>
        <taxon>Lentinula</taxon>
    </lineage>
</organism>
<dbReference type="Pfam" id="PF20153">
    <property type="entry name" value="DUF6535"/>
    <property type="match status" value="1"/>
</dbReference>
<reference evidence="4" key="1">
    <citation type="submission" date="2022-08" db="EMBL/GenBank/DDBJ databases">
        <authorList>
            <consortium name="DOE Joint Genome Institute"/>
            <person name="Min B."/>
            <person name="Riley R."/>
            <person name="Sierra-Patev S."/>
            <person name="Naranjo-Ortiz M."/>
            <person name="Looney B."/>
            <person name="Konkel Z."/>
            <person name="Slot J.C."/>
            <person name="Sakamoto Y."/>
            <person name="Steenwyk J.L."/>
            <person name="Rokas A."/>
            <person name="Carro J."/>
            <person name="Camarero S."/>
            <person name="Ferreira P."/>
            <person name="Molpeceres G."/>
            <person name="Ruiz-Duenas F.J."/>
            <person name="Serrano A."/>
            <person name="Henrissat B."/>
            <person name="Drula E."/>
            <person name="Hughes K.W."/>
            <person name="Mata J.L."/>
            <person name="Ishikawa N.K."/>
            <person name="Vargas-Isla R."/>
            <person name="Ushijima S."/>
            <person name="Smith C.A."/>
            <person name="Ahrendt S."/>
            <person name="Andreopoulos W."/>
            <person name="He G."/>
            <person name="Labutti K."/>
            <person name="Lipzen A."/>
            <person name="Ng V."/>
            <person name="Sandor L."/>
            <person name="Barry K."/>
            <person name="Martinez A.T."/>
            <person name="Xiao Y."/>
            <person name="Gibbons J.G."/>
            <person name="Terashima K."/>
            <person name="Hibbett D.S."/>
            <person name="Grigoriev I.V."/>
        </authorList>
    </citation>
    <scope>NUCLEOTIDE SEQUENCE</scope>
    <source>
        <strain evidence="4">Sp2 HRB7682 ss15</strain>
    </source>
</reference>